<feature type="compositionally biased region" description="Acidic residues" evidence="1">
    <location>
        <begin position="331"/>
        <end position="343"/>
    </location>
</feature>
<protein>
    <submittedName>
        <fullName evidence="2">Uncharacterized protein</fullName>
    </submittedName>
</protein>
<feature type="region of interest" description="Disordered" evidence="1">
    <location>
        <begin position="1"/>
        <end position="92"/>
    </location>
</feature>
<gene>
    <name evidence="2" type="ORF">L211DRAFT_848273</name>
</gene>
<evidence type="ECO:0000313" key="3">
    <source>
        <dbReference type="Proteomes" id="UP000267821"/>
    </source>
</evidence>
<dbReference type="AlphaFoldDB" id="A0A3N4LRA4"/>
<proteinExistence type="predicted"/>
<dbReference type="InParanoid" id="A0A3N4LRA4"/>
<name>A0A3N4LRA4_9PEZI</name>
<evidence type="ECO:0000313" key="2">
    <source>
        <dbReference type="EMBL" id="RPB25434.1"/>
    </source>
</evidence>
<feature type="compositionally biased region" description="Basic and acidic residues" evidence="1">
    <location>
        <begin position="311"/>
        <end position="324"/>
    </location>
</feature>
<sequence>MYRAAKLGGPTSDHKKPSAMRGRTTSDGGLTQKRRDQMNELEGNKHLRFQEPTQEESTREVRKEITEILDSEQEEKERNSTDGSDSDVVEIKGLPNSGQKSCSFAAIPPKLQGLCYVAQNWVTEYTFFKCPFLSTLDIINLIDEAWEGAQDQEKSYLRRTKACEQVRPKMRGKRDSKFFDNINHIFICLVAATMQHCLKELKTREATEAVEFKYETAAATFHRLQNTWGLYDEKVRTLILANIKADLRTRIGGFDKKAEMEASDPCAVVEGESYISELQNELKNTMLAQNLVGSDALSEETRNQGNTVVKEAIEKIDADVRDDQQEGSPTDVDEPVEVDDGDWQESQVAY</sequence>
<dbReference type="Proteomes" id="UP000267821">
    <property type="component" value="Unassembled WGS sequence"/>
</dbReference>
<organism evidence="2 3">
    <name type="scientific">Terfezia boudieri ATCC MYA-4762</name>
    <dbReference type="NCBI Taxonomy" id="1051890"/>
    <lineage>
        <taxon>Eukaryota</taxon>
        <taxon>Fungi</taxon>
        <taxon>Dikarya</taxon>
        <taxon>Ascomycota</taxon>
        <taxon>Pezizomycotina</taxon>
        <taxon>Pezizomycetes</taxon>
        <taxon>Pezizales</taxon>
        <taxon>Pezizaceae</taxon>
        <taxon>Terfezia</taxon>
    </lineage>
</organism>
<accession>A0A3N4LRA4</accession>
<feature type="region of interest" description="Disordered" evidence="1">
    <location>
        <begin position="310"/>
        <end position="350"/>
    </location>
</feature>
<feature type="compositionally biased region" description="Basic and acidic residues" evidence="1">
    <location>
        <begin position="56"/>
        <end position="66"/>
    </location>
</feature>
<feature type="compositionally biased region" description="Basic and acidic residues" evidence="1">
    <location>
        <begin position="33"/>
        <end position="49"/>
    </location>
</feature>
<keyword evidence="3" id="KW-1185">Reference proteome</keyword>
<reference evidence="2 3" key="1">
    <citation type="journal article" date="2018" name="Nat. Ecol. Evol.">
        <title>Pezizomycetes genomes reveal the molecular basis of ectomycorrhizal truffle lifestyle.</title>
        <authorList>
            <person name="Murat C."/>
            <person name="Payen T."/>
            <person name="Noel B."/>
            <person name="Kuo A."/>
            <person name="Morin E."/>
            <person name="Chen J."/>
            <person name="Kohler A."/>
            <person name="Krizsan K."/>
            <person name="Balestrini R."/>
            <person name="Da Silva C."/>
            <person name="Montanini B."/>
            <person name="Hainaut M."/>
            <person name="Levati E."/>
            <person name="Barry K.W."/>
            <person name="Belfiori B."/>
            <person name="Cichocki N."/>
            <person name="Clum A."/>
            <person name="Dockter R.B."/>
            <person name="Fauchery L."/>
            <person name="Guy J."/>
            <person name="Iotti M."/>
            <person name="Le Tacon F."/>
            <person name="Lindquist E.A."/>
            <person name="Lipzen A."/>
            <person name="Malagnac F."/>
            <person name="Mello A."/>
            <person name="Molinier V."/>
            <person name="Miyauchi S."/>
            <person name="Poulain J."/>
            <person name="Riccioni C."/>
            <person name="Rubini A."/>
            <person name="Sitrit Y."/>
            <person name="Splivallo R."/>
            <person name="Traeger S."/>
            <person name="Wang M."/>
            <person name="Zifcakova L."/>
            <person name="Wipf D."/>
            <person name="Zambonelli A."/>
            <person name="Paolocci F."/>
            <person name="Nowrousian M."/>
            <person name="Ottonello S."/>
            <person name="Baldrian P."/>
            <person name="Spatafora J.W."/>
            <person name="Henrissat B."/>
            <person name="Nagy L.G."/>
            <person name="Aury J.M."/>
            <person name="Wincker P."/>
            <person name="Grigoriev I.V."/>
            <person name="Bonfante P."/>
            <person name="Martin F.M."/>
        </authorList>
    </citation>
    <scope>NUCLEOTIDE SEQUENCE [LARGE SCALE GENOMIC DNA]</scope>
    <source>
        <strain evidence="2 3">ATCC MYA-4762</strain>
    </source>
</reference>
<dbReference type="EMBL" id="ML121538">
    <property type="protein sequence ID" value="RPB25434.1"/>
    <property type="molecule type" value="Genomic_DNA"/>
</dbReference>
<evidence type="ECO:0000256" key="1">
    <source>
        <dbReference type="SAM" id="MobiDB-lite"/>
    </source>
</evidence>